<reference evidence="1" key="1">
    <citation type="submission" date="2021-10" db="EMBL/GenBank/DDBJ databases">
        <title>The complete genome sequence of Leeia sp. TBRC 13508.</title>
        <authorList>
            <person name="Charoenyingcharoen P."/>
            <person name="Yukphan P."/>
        </authorList>
    </citation>
    <scope>NUCLEOTIDE SEQUENCE</scope>
    <source>
        <strain evidence="1">TBRC 13508</strain>
    </source>
</reference>
<evidence type="ECO:0000313" key="2">
    <source>
        <dbReference type="Proteomes" id="UP001165395"/>
    </source>
</evidence>
<dbReference type="Proteomes" id="UP001165395">
    <property type="component" value="Unassembled WGS sequence"/>
</dbReference>
<dbReference type="EMBL" id="JAJBZT010000010">
    <property type="protein sequence ID" value="MCB6184957.1"/>
    <property type="molecule type" value="Genomic_DNA"/>
</dbReference>
<comment type="caution">
    <text evidence="1">The sequence shown here is derived from an EMBL/GenBank/DDBJ whole genome shotgun (WGS) entry which is preliminary data.</text>
</comment>
<keyword evidence="2" id="KW-1185">Reference proteome</keyword>
<dbReference type="RefSeq" id="WP_227181775.1">
    <property type="nucleotide sequence ID" value="NZ_JAJBZT010000010.1"/>
</dbReference>
<dbReference type="InterPro" id="IPR021500">
    <property type="entry name" value="DUF3156"/>
</dbReference>
<sequence length="193" mass="21725">MSALSIVSQYFQPQTPRAYQAGATLRRVMLNLKGLHFEETSLSTANFSTTTSGICGTVAEKIDPLLFAHTVTTVFRFQIAPTSSAIFEWELGHLGAMRRQGVRINKKLAGSEAVEKLADQIRTDPLVLQHWLPLDAKTCRLIGNENGVYLEMEHFGGSEVVASFPNIRRYVRITPEQWQYALKVVREIKRIFA</sequence>
<organism evidence="1 2">
    <name type="scientific">Leeia speluncae</name>
    <dbReference type="NCBI Taxonomy" id="2884804"/>
    <lineage>
        <taxon>Bacteria</taxon>
        <taxon>Pseudomonadati</taxon>
        <taxon>Pseudomonadota</taxon>
        <taxon>Betaproteobacteria</taxon>
        <taxon>Neisseriales</taxon>
        <taxon>Leeiaceae</taxon>
        <taxon>Leeia</taxon>
    </lineage>
</organism>
<accession>A0ABS8D9S6</accession>
<name>A0ABS8D9S6_9NEIS</name>
<dbReference type="Pfam" id="PF11354">
    <property type="entry name" value="DUF3156"/>
    <property type="match status" value="1"/>
</dbReference>
<gene>
    <name evidence="1" type="ORF">LIN78_15520</name>
</gene>
<protein>
    <submittedName>
        <fullName evidence="1">DUF3156 family protein</fullName>
    </submittedName>
</protein>
<evidence type="ECO:0000313" key="1">
    <source>
        <dbReference type="EMBL" id="MCB6184957.1"/>
    </source>
</evidence>
<proteinExistence type="predicted"/>